<dbReference type="PaxDb" id="5691-EAN78765"/>
<dbReference type="Proteomes" id="UP000008524">
    <property type="component" value="Chromosome 10"/>
</dbReference>
<dbReference type="KEGG" id="tbr:Tb10.61.2940"/>
<gene>
    <name evidence="1" type="ORF">Tb10.61.2940</name>
</gene>
<reference evidence="1 2" key="1">
    <citation type="journal article" date="2005" name="Science">
        <title>Comparative genomics of trypanosomatid parasitic protozoa.</title>
        <authorList>
            <person name="El-Sayed N.M."/>
            <person name="Myler P.J."/>
            <person name="Blandin G."/>
            <person name="Berriman M."/>
            <person name="Crabtree J."/>
            <person name="Aggarwal G."/>
            <person name="Caler E."/>
            <person name="Renauld H."/>
            <person name="Worthey E.A."/>
            <person name="Hertz-Fowler C."/>
            <person name="Ghedin E."/>
            <person name="Peacock C."/>
            <person name="Bartholomeu D.C."/>
            <person name="Haas B.J."/>
            <person name="Tran A.N."/>
            <person name="Wortman J.R."/>
            <person name="Alsmark U.C."/>
            <person name="Angiuoli S."/>
            <person name="Anupama A."/>
            <person name="Badger J."/>
            <person name="Bringaud F."/>
            <person name="Cadag E."/>
            <person name="Carlton J.M."/>
            <person name="Cerqueira G.C."/>
            <person name="Creasy T."/>
            <person name="Delcher A.L."/>
            <person name="Djikeng A."/>
            <person name="Embley T.M."/>
            <person name="Hauser C."/>
            <person name="Ivens A.C."/>
            <person name="Kummerfeld S.K."/>
            <person name="Pereira-Leal J.B."/>
            <person name="Nilsson D."/>
            <person name="Peterson J."/>
            <person name="Salzberg S.L."/>
            <person name="Shallom J."/>
            <person name="Silva J.C."/>
            <person name="Sundaram J."/>
            <person name="Westenberger S."/>
            <person name="White O."/>
            <person name="Melville S.E."/>
            <person name="Donelson J.E."/>
            <person name="Andersson B."/>
            <person name="Stuart K.D."/>
            <person name="Hall N."/>
        </authorList>
    </citation>
    <scope>NUCLEOTIDE SEQUENCE [LARGE SCALE GENOMIC DNA]</scope>
    <source>
        <strain evidence="1 2">927/4 GUTat10.1</strain>
    </source>
</reference>
<organism evidence="1 2">
    <name type="scientific">Trypanosoma brucei brucei (strain 927/4 GUTat10.1)</name>
    <dbReference type="NCBI Taxonomy" id="185431"/>
    <lineage>
        <taxon>Eukaryota</taxon>
        <taxon>Discoba</taxon>
        <taxon>Euglenozoa</taxon>
        <taxon>Kinetoplastea</taxon>
        <taxon>Metakinetoplastina</taxon>
        <taxon>Trypanosomatida</taxon>
        <taxon>Trypanosomatidae</taxon>
        <taxon>Trypanosoma</taxon>
    </lineage>
</organism>
<sequence>MCCTFYCIWYCALPPIIIYFSQELQRCAGIAGVARERFVELLVKRKRQFINNCYESVTTQTDAVWYVEIRRPLLCIRNCHTAKGETPPRIVFIPAAALKLQNELEDLSFFKHAVERTVVMRTDDPS</sequence>
<protein>
    <submittedName>
        <fullName evidence="1">Uncharacterized protein</fullName>
    </submittedName>
</protein>
<dbReference type="GeneID" id="3662134"/>
<name>Q388K5_TRYB2</name>
<dbReference type="InParanoid" id="Q388K5"/>
<reference evidence="1 2" key="2">
    <citation type="journal article" date="2005" name="Science">
        <title>The genome of the African trypanosome Trypanosoma brucei.</title>
        <authorList>
            <person name="Berriman M."/>
            <person name="Ghedin E."/>
            <person name="Hertz-Fowler C."/>
            <person name="Blandin G."/>
            <person name="Renauld H."/>
            <person name="Bartholomeu D.C."/>
            <person name="Lennard N.J."/>
            <person name="Caler E."/>
            <person name="Hamlin N.E."/>
            <person name="Haas B."/>
            <person name="Bohme U."/>
            <person name="Hannick L."/>
            <person name="Aslett M.A."/>
            <person name="Shallom J."/>
            <person name="Marcello L."/>
            <person name="Hou L."/>
            <person name="Wickstead B."/>
            <person name="Alsmark U.C."/>
            <person name="Arrowsmith C."/>
            <person name="Atkin R.J."/>
            <person name="Barron A.J."/>
            <person name="Bringaud F."/>
            <person name="Brooks K."/>
            <person name="Carrington M."/>
            <person name="Cherevach I."/>
            <person name="Chillingworth T.J."/>
            <person name="Churcher C."/>
            <person name="Clark L.N."/>
            <person name="Corton C.H."/>
            <person name="Cronin A."/>
            <person name="Davies R.M."/>
            <person name="Doggett J."/>
            <person name="Djikeng A."/>
            <person name="Feldblyum T."/>
            <person name="Field M.C."/>
            <person name="Fraser A."/>
            <person name="Goodhead I."/>
            <person name="Hance Z."/>
            <person name="Harper D."/>
            <person name="Harris B.R."/>
            <person name="Hauser H."/>
            <person name="Hostetler J."/>
            <person name="Ivens A."/>
            <person name="Jagels K."/>
            <person name="Johnson D."/>
            <person name="Johnson J."/>
            <person name="Jones K."/>
            <person name="Kerhornou A.X."/>
            <person name="Koo H."/>
            <person name="Larke N."/>
            <person name="Landfear S."/>
            <person name="Larkin C."/>
            <person name="Leech V."/>
            <person name="Line A."/>
            <person name="Lord A."/>
            <person name="Macleod A."/>
            <person name="Mooney P.J."/>
            <person name="Moule S."/>
            <person name="Martin D.M."/>
            <person name="Morgan G.W."/>
            <person name="Mungall K."/>
            <person name="Norbertczak H."/>
            <person name="Ormond D."/>
            <person name="Pai G."/>
            <person name="Peacock C.S."/>
            <person name="Peterson J."/>
            <person name="Quail M.A."/>
            <person name="Rabbinowitsch E."/>
            <person name="Rajandream M.A."/>
            <person name="Reitter C."/>
            <person name="Salzberg S.L."/>
            <person name="Sanders M."/>
            <person name="Schobel S."/>
            <person name="Sharp S."/>
            <person name="Simmonds M."/>
            <person name="Simpson A.J."/>
            <person name="Tallon L."/>
            <person name="Turner C.M."/>
            <person name="Tait A."/>
            <person name="Tivey A.R."/>
            <person name="Van Aken S."/>
            <person name="Walker D."/>
            <person name="Wanless D."/>
            <person name="Wang S."/>
            <person name="White B."/>
            <person name="White O."/>
            <person name="Whitehead S."/>
            <person name="Woodward J."/>
            <person name="Wortman J."/>
            <person name="Adams M.D."/>
            <person name="Embley T.M."/>
            <person name="Gull K."/>
            <person name="Ullu E."/>
            <person name="Barry J.D."/>
            <person name="Fairlamb A.H."/>
            <person name="Opperdoes F."/>
            <person name="Barrell B.G."/>
            <person name="Donelson J.E."/>
            <person name="Hall N."/>
            <person name="Fraser C.M."/>
            <person name="Melville S.E."/>
            <person name="El-Sayed N.M."/>
        </authorList>
    </citation>
    <scope>NUCLEOTIDE SEQUENCE [LARGE SCALE GENOMIC DNA]</scope>
    <source>
        <strain evidence="1 2">927/4 GUTat10.1</strain>
    </source>
</reference>
<evidence type="ECO:0000313" key="2">
    <source>
        <dbReference type="Proteomes" id="UP000008524"/>
    </source>
</evidence>
<keyword evidence="2" id="KW-1185">Reference proteome</keyword>
<accession>Q388K5</accession>
<dbReference type="AlphaFoldDB" id="Q388K5"/>
<dbReference type="RefSeq" id="XP_827877.1">
    <property type="nucleotide sequence ID" value="XM_822784.1"/>
</dbReference>
<evidence type="ECO:0000313" key="1">
    <source>
        <dbReference type="EMBL" id="EAN78765.1"/>
    </source>
</evidence>
<proteinExistence type="predicted"/>
<dbReference type="EMBL" id="CM000208">
    <property type="protein sequence ID" value="EAN78765.1"/>
    <property type="molecule type" value="Genomic_DNA"/>
</dbReference>